<feature type="transmembrane region" description="Helical" evidence="1">
    <location>
        <begin position="71"/>
        <end position="94"/>
    </location>
</feature>
<name>A0AA36HVR2_9DINO</name>
<feature type="transmembrane region" description="Helical" evidence="1">
    <location>
        <begin position="278"/>
        <end position="296"/>
    </location>
</feature>
<proteinExistence type="predicted"/>
<dbReference type="SUPFAM" id="SSF103481">
    <property type="entry name" value="Multidrug resistance efflux transporter EmrE"/>
    <property type="match status" value="2"/>
</dbReference>
<protein>
    <recommendedName>
        <fullName evidence="2">EamA domain-containing protein</fullName>
    </recommendedName>
</protein>
<feature type="transmembrane region" description="Helical" evidence="1">
    <location>
        <begin position="39"/>
        <end position="59"/>
    </location>
</feature>
<evidence type="ECO:0000313" key="4">
    <source>
        <dbReference type="Proteomes" id="UP001178507"/>
    </source>
</evidence>
<organism evidence="3 4">
    <name type="scientific">Effrenium voratum</name>
    <dbReference type="NCBI Taxonomy" id="2562239"/>
    <lineage>
        <taxon>Eukaryota</taxon>
        <taxon>Sar</taxon>
        <taxon>Alveolata</taxon>
        <taxon>Dinophyceae</taxon>
        <taxon>Suessiales</taxon>
        <taxon>Symbiodiniaceae</taxon>
        <taxon>Effrenium</taxon>
    </lineage>
</organism>
<keyword evidence="4" id="KW-1185">Reference proteome</keyword>
<dbReference type="PANTHER" id="PTHR22911">
    <property type="entry name" value="ACYL-MALONYL CONDENSING ENZYME-RELATED"/>
    <property type="match status" value="1"/>
</dbReference>
<feature type="transmembrane region" description="Helical" evidence="1">
    <location>
        <begin position="155"/>
        <end position="173"/>
    </location>
</feature>
<dbReference type="InterPro" id="IPR037185">
    <property type="entry name" value="EmrE-like"/>
</dbReference>
<keyword evidence="1" id="KW-0472">Membrane</keyword>
<sequence length="365" mass="38366">MAFFSSDTLGVWSAVVCAVLTNVYLLVSKWMQQEGWPFFFVGGLGAFCVALGLLALMAAQGTLCHLKRREVKWVILRGLFGCANNVLSVLATLAGAHIGSVGALLSVNTVVAALLGRLVLKEPLTKLHLVAVTFSLTGAVLISDPEAAFGGKGVNLGNVLALSAGVCLGCMFISSRKSGSASSTMLTASAMVQRWVVCWVLAFAPVVPDGQLELVWTYPEKFLLFLGICIVLLFLANLAQSMAAKLCPAALSSTLITGTQMVTGFLLDLMIFHKVPTALTLVGASLMFCAVITMALTRKAPAKAPRAEGADLPQGVVAEAEAPVPERESLASFVASEYVEREAPLSVPRQRLTILPTVLGITAAA</sequence>
<dbReference type="EMBL" id="CAUJNA010000299">
    <property type="protein sequence ID" value="CAJ1375078.1"/>
    <property type="molecule type" value="Genomic_DNA"/>
</dbReference>
<keyword evidence="1" id="KW-1133">Transmembrane helix</keyword>
<comment type="caution">
    <text evidence="3">The sequence shown here is derived from an EMBL/GenBank/DDBJ whole genome shotgun (WGS) entry which is preliminary data.</text>
</comment>
<feature type="domain" description="EamA" evidence="2">
    <location>
        <begin position="9"/>
        <end position="143"/>
    </location>
</feature>
<gene>
    <name evidence="3" type="ORF">EVOR1521_LOCUS4445</name>
</gene>
<evidence type="ECO:0000256" key="1">
    <source>
        <dbReference type="SAM" id="Phobius"/>
    </source>
</evidence>
<dbReference type="InterPro" id="IPR000620">
    <property type="entry name" value="EamA_dom"/>
</dbReference>
<feature type="transmembrane region" description="Helical" evidence="1">
    <location>
        <begin position="222"/>
        <end position="239"/>
    </location>
</feature>
<dbReference type="Pfam" id="PF00892">
    <property type="entry name" value="EamA"/>
    <property type="match status" value="1"/>
</dbReference>
<evidence type="ECO:0000259" key="2">
    <source>
        <dbReference type="Pfam" id="PF00892"/>
    </source>
</evidence>
<feature type="transmembrane region" description="Helical" evidence="1">
    <location>
        <begin position="251"/>
        <end position="272"/>
    </location>
</feature>
<keyword evidence="1" id="KW-0812">Transmembrane</keyword>
<feature type="transmembrane region" description="Helical" evidence="1">
    <location>
        <begin position="100"/>
        <end position="120"/>
    </location>
</feature>
<dbReference type="Proteomes" id="UP001178507">
    <property type="component" value="Unassembled WGS sequence"/>
</dbReference>
<feature type="transmembrane region" description="Helical" evidence="1">
    <location>
        <begin position="9"/>
        <end position="27"/>
    </location>
</feature>
<feature type="transmembrane region" description="Helical" evidence="1">
    <location>
        <begin position="127"/>
        <end position="143"/>
    </location>
</feature>
<evidence type="ECO:0000313" key="3">
    <source>
        <dbReference type="EMBL" id="CAJ1375078.1"/>
    </source>
</evidence>
<dbReference type="GO" id="GO:0016020">
    <property type="term" value="C:membrane"/>
    <property type="evidence" value="ECO:0007669"/>
    <property type="project" value="InterPro"/>
</dbReference>
<dbReference type="AlphaFoldDB" id="A0AA36HVR2"/>
<accession>A0AA36HVR2</accession>
<reference evidence="3" key="1">
    <citation type="submission" date="2023-08" db="EMBL/GenBank/DDBJ databases">
        <authorList>
            <person name="Chen Y."/>
            <person name="Shah S."/>
            <person name="Dougan E. K."/>
            <person name="Thang M."/>
            <person name="Chan C."/>
        </authorList>
    </citation>
    <scope>NUCLEOTIDE SEQUENCE</scope>
</reference>
<feature type="transmembrane region" description="Helical" evidence="1">
    <location>
        <begin position="185"/>
        <end position="207"/>
    </location>
</feature>